<proteinExistence type="predicted"/>
<feature type="compositionally biased region" description="Polar residues" evidence="1">
    <location>
        <begin position="1"/>
        <end position="12"/>
    </location>
</feature>
<dbReference type="AlphaFoldDB" id="A0AAU7DTE1"/>
<name>A0AAU7DTE1_9MICO</name>
<gene>
    <name evidence="3" type="ORF">V5R04_10060</name>
</gene>
<dbReference type="EMBL" id="CP146203">
    <property type="protein sequence ID" value="XBH20577.1"/>
    <property type="molecule type" value="Genomic_DNA"/>
</dbReference>
<feature type="transmembrane region" description="Helical" evidence="2">
    <location>
        <begin position="76"/>
        <end position="98"/>
    </location>
</feature>
<protein>
    <submittedName>
        <fullName evidence="3">Uncharacterized protein</fullName>
    </submittedName>
</protein>
<feature type="region of interest" description="Disordered" evidence="1">
    <location>
        <begin position="1"/>
        <end position="63"/>
    </location>
</feature>
<keyword evidence="2" id="KW-0472">Membrane</keyword>
<sequence>MTFESDTPTTPITPVPQDVWNTDSSPSAMNKNQAAEATTTQPFPTAQAATTGDLSNTSDAQVSEPKFSTKVRFTTITWGLILLAGGIGIMTLASGYIFDAELALIGLLAVAGFTLVGGSIVRAIRK</sequence>
<organism evidence="3">
    <name type="scientific">Jonesiaceae bacterium BS-20</name>
    <dbReference type="NCBI Taxonomy" id="3120821"/>
    <lineage>
        <taxon>Bacteria</taxon>
        <taxon>Bacillati</taxon>
        <taxon>Actinomycetota</taxon>
        <taxon>Actinomycetes</taxon>
        <taxon>Micrococcales</taxon>
        <taxon>Jonesiaceae</taxon>
    </lineage>
</organism>
<keyword evidence="2" id="KW-1133">Transmembrane helix</keyword>
<feature type="compositionally biased region" description="Low complexity" evidence="1">
    <location>
        <begin position="33"/>
        <end position="51"/>
    </location>
</feature>
<evidence type="ECO:0000256" key="2">
    <source>
        <dbReference type="SAM" id="Phobius"/>
    </source>
</evidence>
<reference evidence="3" key="1">
    <citation type="submission" date="2024-02" db="EMBL/GenBank/DDBJ databases">
        <title>Tomenella chthoni gen. nov. sp. nov., a member of the family Jonesiaceae isolated from bat guano.</title>
        <authorList>
            <person name="Miller S.L."/>
            <person name="King J."/>
            <person name="Sankaranarayanan K."/>
            <person name="Lawson P.A."/>
        </authorList>
    </citation>
    <scope>NUCLEOTIDE SEQUENCE</scope>
    <source>
        <strain evidence="3">BS-20</strain>
    </source>
</reference>
<feature type="transmembrane region" description="Helical" evidence="2">
    <location>
        <begin position="104"/>
        <end position="124"/>
    </location>
</feature>
<keyword evidence="2" id="KW-0812">Transmembrane</keyword>
<feature type="compositionally biased region" description="Polar residues" evidence="1">
    <location>
        <begin position="19"/>
        <end position="32"/>
    </location>
</feature>
<evidence type="ECO:0000313" key="3">
    <source>
        <dbReference type="EMBL" id="XBH20577.1"/>
    </source>
</evidence>
<accession>A0AAU7DTE1</accession>
<evidence type="ECO:0000256" key="1">
    <source>
        <dbReference type="SAM" id="MobiDB-lite"/>
    </source>
</evidence>
<feature type="compositionally biased region" description="Polar residues" evidence="1">
    <location>
        <begin position="52"/>
        <end position="61"/>
    </location>
</feature>